<dbReference type="PANTHER" id="PTHR12975:SF6">
    <property type="entry name" value="TRAFFICKING PROTEIN PARTICLE COMPLEX SUBUNIT 8"/>
    <property type="match status" value="1"/>
</dbReference>
<evidence type="ECO:0000313" key="4">
    <source>
        <dbReference type="EMBL" id="CAG9804168.1"/>
    </source>
</evidence>
<dbReference type="OrthoDB" id="203724at2759"/>
<evidence type="ECO:0000259" key="2">
    <source>
        <dbReference type="Pfam" id="PF24545"/>
    </source>
</evidence>
<dbReference type="InterPro" id="IPR058540">
    <property type="entry name" value="Ig_TPPC8_3rd"/>
</dbReference>
<dbReference type="InterPro" id="IPR024420">
    <property type="entry name" value="TRAPP_III_complex_Trs85"/>
</dbReference>
<sequence>MINLTNVDASSSPKELIQSIFSSPLIGATCSQAAEELCLKNNLTFVQLMQPFSKISTEAHFRDSSGVSVSVRGLRLNICDVDYRPPQTLLARKMLNESVSNNTEVEKMREIKLANQSETIQIPEKSCWYDKWREVFFSVQFPSDHEFTRHILACLIVVSSSDSNPVEQANHLTKKIKMMQNITPPKLPKWISATSDDALNCYVMLHDGSTGDISKAQQAFENLKGTFGDNRCFLIQINSLKESNNTQTDYWIKFMTNYQKNETEANIESLPKTPQDITQMPNTIQITEPKPIPSSPPEMIHPLSPLQESIPDMLIPQTTLKMSSSTNSLSDQIQNINPNVWLNEPTEINVLHGGFLGSSDLDNLKHFVQDFTIRSLIPYVERIVGQLNDSIANKKSVSKSLLGATKRWFNTNKPGVAPQTAVIYTSDSTELQTRKLGDLYFMFGNYNLAFQAYHQAKRDFYADSAWQFYAGSLEMAALAAFMQGTANRKTYDYMEEAITTYLTVCRLPQFATRATVLSIECLKTAQLYVDSAKQLTRMTSEDADLRSALLLEQAAYCYLYAQPPYYRKYSFHSVLSGHRYTKAGQRKHAFRMYKQAEQVISNRGWNLAEDHIQYTISKQAIALKRLEEAIECLSHLLRPTSLQNSQQQSGFLREYITTMKALISQSNNDDLLAISLPCLNQTSVRILVTSISPDRTEREVAASNIDINGSLEESWMWTKLEEMLVQSAAKKQIMMFKPSRSLYCGETPSIEHPLCIFGEPIHMSYELENPIKPSVLFENVTLLWEFKKDSGELFSNRGFFKNGEYIPNESVVKCTMIESIEFGEYEKKQIHMTITTEFVGYLRIVGIVGRISSVTDKIQIWGKINFNKLPVKIEANPAKQDYDRKLEIQILPSCTAMKVRFTEFPKEALTGEIFEASMEIYNSGNSPISEIYIASNSPKEIIIKTSEKCEVPLSFAKDFRDITNETFNKDKEARRQFVMKLIDSKDGDNLLHPNEIKRIGFYMQAPFKKGKKSIKILIYYNVPDNYPKLKYRLVRHEIFLNVNDCLNVESNCNIADEVSGDVGIDVAAKNLNQTHHLYSINVLLGDLFIYCETFSLNADKVYFVNNSIVKETKDKSELLPNESLSLRCMLDKKEQTNLKKVDIAAVFKENLSFYCIRTLSELKNEIFQMQRTDNFMLKHKTKYFPFTQQNITNDDLNTIVQANNRHMTICLNWKASISDNGKFLRNAFGQHFVQIDHLFESYYCPPRTREIGSFILQEETFSIYDFQKYLEMNSKSQNANDEWSENTRMVSHRCFLEPHEVV</sequence>
<evidence type="ECO:0000259" key="1">
    <source>
        <dbReference type="Pfam" id="PF24544"/>
    </source>
</evidence>
<dbReference type="Pfam" id="PF12739">
    <property type="entry name" value="TRAPPC-Trs85"/>
    <property type="match status" value="1"/>
</dbReference>
<reference evidence="4" key="2">
    <citation type="submission" date="2022-10" db="EMBL/GenBank/DDBJ databases">
        <authorList>
            <consortium name="ENA_rothamsted_submissions"/>
            <consortium name="culmorum"/>
            <person name="King R."/>
        </authorList>
    </citation>
    <scope>NUCLEOTIDE SEQUENCE</scope>
</reference>
<proteinExistence type="predicted"/>
<dbReference type="Proteomes" id="UP001153620">
    <property type="component" value="Chromosome 2"/>
</dbReference>
<name>A0A9N9RSI9_9DIPT</name>
<dbReference type="InterPro" id="IPR058538">
    <property type="entry name" value="Ig_TPPC8_2nd"/>
</dbReference>
<dbReference type="Pfam" id="PF24546">
    <property type="entry name" value="Ig_TPPC8_3rd"/>
    <property type="match status" value="1"/>
</dbReference>
<protein>
    <recommendedName>
        <fullName evidence="6">Trafficking protein particle complex subunit 8</fullName>
    </recommendedName>
</protein>
<accession>A0A9N9RSI9</accession>
<evidence type="ECO:0000259" key="3">
    <source>
        <dbReference type="Pfam" id="PF24546"/>
    </source>
</evidence>
<dbReference type="Pfam" id="PF24544">
    <property type="entry name" value="Ig_TPPC8_2nd"/>
    <property type="match status" value="1"/>
</dbReference>
<evidence type="ECO:0000313" key="5">
    <source>
        <dbReference type="Proteomes" id="UP001153620"/>
    </source>
</evidence>
<keyword evidence="5" id="KW-1185">Reference proteome</keyword>
<feature type="domain" description="TPPC8 first Ig-like" evidence="2">
    <location>
        <begin position="712"/>
        <end position="909"/>
    </location>
</feature>
<feature type="domain" description="TPPC8 third Ig-like" evidence="3">
    <location>
        <begin position="1038"/>
        <end position="1234"/>
    </location>
</feature>
<feature type="domain" description="TPPC8 second Ig-like" evidence="1">
    <location>
        <begin position="911"/>
        <end position="1034"/>
    </location>
</feature>
<evidence type="ECO:0008006" key="6">
    <source>
        <dbReference type="Google" id="ProtNLM"/>
    </source>
</evidence>
<dbReference type="PANTHER" id="PTHR12975">
    <property type="entry name" value="TRANSPORT PROTEIN TRAPP"/>
    <property type="match status" value="1"/>
</dbReference>
<reference evidence="4" key="1">
    <citation type="submission" date="2022-01" db="EMBL/GenBank/DDBJ databases">
        <authorList>
            <person name="King R."/>
        </authorList>
    </citation>
    <scope>NUCLEOTIDE SEQUENCE</scope>
</reference>
<gene>
    <name evidence="4" type="ORF">CHIRRI_LOCUS7061</name>
</gene>
<dbReference type="GO" id="GO:1990072">
    <property type="term" value="C:TRAPPIII protein complex"/>
    <property type="evidence" value="ECO:0007669"/>
    <property type="project" value="TreeGrafter"/>
</dbReference>
<organism evidence="4 5">
    <name type="scientific">Chironomus riparius</name>
    <dbReference type="NCBI Taxonomy" id="315576"/>
    <lineage>
        <taxon>Eukaryota</taxon>
        <taxon>Metazoa</taxon>
        <taxon>Ecdysozoa</taxon>
        <taxon>Arthropoda</taxon>
        <taxon>Hexapoda</taxon>
        <taxon>Insecta</taxon>
        <taxon>Pterygota</taxon>
        <taxon>Neoptera</taxon>
        <taxon>Endopterygota</taxon>
        <taxon>Diptera</taxon>
        <taxon>Nematocera</taxon>
        <taxon>Chironomoidea</taxon>
        <taxon>Chironomidae</taxon>
        <taxon>Chironominae</taxon>
        <taxon>Chironomus</taxon>
    </lineage>
</organism>
<dbReference type="Pfam" id="PF24545">
    <property type="entry name" value="Ig_TPPC8_1st"/>
    <property type="match status" value="1"/>
</dbReference>
<dbReference type="InterPro" id="IPR058541">
    <property type="entry name" value="Ig_TPPC8_1st"/>
</dbReference>
<dbReference type="EMBL" id="OU895878">
    <property type="protein sequence ID" value="CAG9804168.1"/>
    <property type="molecule type" value="Genomic_DNA"/>
</dbReference>